<evidence type="ECO:0000256" key="1">
    <source>
        <dbReference type="ARBA" id="ARBA00008061"/>
    </source>
</evidence>
<reference evidence="4" key="1">
    <citation type="submission" date="2023-07" db="EMBL/GenBank/DDBJ databases">
        <title>30 novel species of actinomycetes from the DSMZ collection.</title>
        <authorList>
            <person name="Nouioui I."/>
        </authorList>
    </citation>
    <scope>NUCLEOTIDE SEQUENCE [LARGE SCALE GENOMIC DNA]</scope>
    <source>
        <strain evidence="4">DSM 45834</strain>
    </source>
</reference>
<dbReference type="Gene3D" id="3.20.20.80">
    <property type="entry name" value="Glycosidases"/>
    <property type="match status" value="1"/>
</dbReference>
<evidence type="ECO:0000259" key="2">
    <source>
        <dbReference type="SMART" id="SM00642"/>
    </source>
</evidence>
<dbReference type="GO" id="GO:0016787">
    <property type="term" value="F:hydrolase activity"/>
    <property type="evidence" value="ECO:0007669"/>
    <property type="project" value="UniProtKB-KW"/>
</dbReference>
<dbReference type="PANTHER" id="PTHR10357">
    <property type="entry name" value="ALPHA-AMYLASE FAMILY MEMBER"/>
    <property type="match status" value="1"/>
</dbReference>
<feature type="domain" description="Glycosyl hydrolase family 13 catalytic" evidence="2">
    <location>
        <begin position="11"/>
        <end position="384"/>
    </location>
</feature>
<dbReference type="EMBL" id="JAVREJ010000010">
    <property type="protein sequence ID" value="MDT0350881.1"/>
    <property type="molecule type" value="Genomic_DNA"/>
</dbReference>
<proteinExistence type="inferred from homology"/>
<keyword evidence="3" id="KW-0378">Hydrolase</keyword>
<dbReference type="Proteomes" id="UP001183202">
    <property type="component" value="Unassembled WGS sequence"/>
</dbReference>
<keyword evidence="4" id="KW-1185">Reference proteome</keyword>
<protein>
    <submittedName>
        <fullName evidence="3">Alpha-amylase family glycosyl hydrolase</fullName>
    </submittedName>
</protein>
<dbReference type="RefSeq" id="WP_311556922.1">
    <property type="nucleotide sequence ID" value="NZ_JAVREJ010000010.1"/>
</dbReference>
<evidence type="ECO:0000313" key="3">
    <source>
        <dbReference type="EMBL" id="MDT0350881.1"/>
    </source>
</evidence>
<evidence type="ECO:0000313" key="4">
    <source>
        <dbReference type="Proteomes" id="UP001183202"/>
    </source>
</evidence>
<dbReference type="InterPro" id="IPR006047">
    <property type="entry name" value="GH13_cat_dom"/>
</dbReference>
<dbReference type="SUPFAM" id="SSF51445">
    <property type="entry name" value="(Trans)glycosidases"/>
    <property type="match status" value="1"/>
</dbReference>
<dbReference type="InterPro" id="IPR045857">
    <property type="entry name" value="O16G_dom_2"/>
</dbReference>
<organism evidence="3 4">
    <name type="scientific">Pseudonocardia charpentierae</name>
    <dbReference type="NCBI Taxonomy" id="3075545"/>
    <lineage>
        <taxon>Bacteria</taxon>
        <taxon>Bacillati</taxon>
        <taxon>Actinomycetota</taxon>
        <taxon>Actinomycetes</taxon>
        <taxon>Pseudonocardiales</taxon>
        <taxon>Pseudonocardiaceae</taxon>
        <taxon>Pseudonocardia</taxon>
    </lineage>
</organism>
<dbReference type="SMART" id="SM00642">
    <property type="entry name" value="Aamy"/>
    <property type="match status" value="1"/>
</dbReference>
<name>A0ABU2NAX6_9PSEU</name>
<gene>
    <name evidence="3" type="ORF">RM445_15220</name>
</gene>
<accession>A0ABU2NAX6</accession>
<dbReference type="Gene3D" id="3.90.400.10">
    <property type="entry name" value="Oligo-1,6-glucosidase, Domain 2"/>
    <property type="match status" value="1"/>
</dbReference>
<dbReference type="Pfam" id="PF00128">
    <property type="entry name" value="Alpha-amylase"/>
    <property type="match status" value="1"/>
</dbReference>
<comment type="caution">
    <text evidence="3">The sequence shown here is derived from an EMBL/GenBank/DDBJ whole genome shotgun (WGS) entry which is preliminary data.</text>
</comment>
<comment type="similarity">
    <text evidence="1">Belongs to the glycosyl hydrolase 13 family.</text>
</comment>
<dbReference type="PANTHER" id="PTHR10357:SF179">
    <property type="entry name" value="NEUTRAL AND BASIC AMINO ACID TRANSPORT PROTEIN RBAT"/>
    <property type="match status" value="1"/>
</dbReference>
<sequence>MQWWRDAVFYQVYVPSFTDSDGDGIGDLQGIRGRLGYLELLGVDALWLSPIYASPMVDNGYDITDHRAVDPVWGDLDAVDELIADAHAHGIRVTVDLVPNHTSDQHSWFRAALASPTGSPERDRYHFRPGQGVGGAEPPNSWRSVFGGSAWTREPARDEGPGEWFLHLFSPAQPDLNWTNLEVWADLDKTLRFWLDRGVDGFRIDAAHGMCKQLDGTPPSSDDDPRFDQDAVHDVHRMIRATLDHYPERVAIGAVGVRNATRFARYVRQDELHLAVDTQLAASRFDAEEVRAAIEDCLNAVGSVGAAASWLLSDHDVSRPASRYGAGPVGTARARAMALVQLALPGAAYLYNGDELGLPDADLPDEARRDAVWHHGEDSRDGCRVPQPWEADLPAYGFTTGEPWLPIPDDYAVLGAAEQLEDTGSTLSLYRRALELRREHPGFQAPPSPGPALEWFGAPPGCLAFRRTGTTLVCALNTSPAPVPLPPGDPLLVSGPLDDGMLPPDTAVWLA</sequence>
<dbReference type="InterPro" id="IPR017853">
    <property type="entry name" value="GH"/>
</dbReference>